<proteinExistence type="predicted"/>
<dbReference type="PANTHER" id="PTHR30619">
    <property type="entry name" value="DNA INTERNALIZATION/COMPETENCE PROTEIN COMEC/REC2"/>
    <property type="match status" value="1"/>
</dbReference>
<feature type="chain" id="PRO_5041285282" description="Metallo-beta-lactamase domain-containing protein" evidence="1">
    <location>
        <begin position="22"/>
        <end position="443"/>
    </location>
</feature>
<dbReference type="InterPro" id="IPR036866">
    <property type="entry name" value="RibonucZ/Hydroxyglut_hydro"/>
</dbReference>
<protein>
    <recommendedName>
        <fullName evidence="3">Metallo-beta-lactamase domain-containing protein</fullName>
    </recommendedName>
</protein>
<dbReference type="AlphaFoldDB" id="A0AA49GRZ0"/>
<dbReference type="EMBL" id="CP120682">
    <property type="protein sequence ID" value="WKN38824.1"/>
    <property type="molecule type" value="Genomic_DNA"/>
</dbReference>
<evidence type="ECO:0000313" key="2">
    <source>
        <dbReference type="EMBL" id="WKN38824.1"/>
    </source>
</evidence>
<reference evidence="2" key="1">
    <citation type="journal article" date="2023" name="Comput. Struct. Biotechnol. J.">
        <title>Discovery of a novel marine Bacteroidetes with a rich repertoire of carbohydrate-active enzymes.</title>
        <authorList>
            <person name="Chen B."/>
            <person name="Liu G."/>
            <person name="Chen Q."/>
            <person name="Wang H."/>
            <person name="Liu L."/>
            <person name="Tang K."/>
        </authorList>
    </citation>
    <scope>NUCLEOTIDE SEQUENCE</scope>
    <source>
        <strain evidence="2">TK19036</strain>
    </source>
</reference>
<keyword evidence="1" id="KW-0732">Signal</keyword>
<gene>
    <name evidence="2" type="ORF">K4G66_08920</name>
</gene>
<evidence type="ECO:0008006" key="3">
    <source>
        <dbReference type="Google" id="ProtNLM"/>
    </source>
</evidence>
<name>A0AA49GRZ0_9BACT</name>
<sequence>MLLLRHLSLFILIIVSFSAKAQEVGQALPEWQPGMLDLHHINTGRGDAAYYIFPDGTTMLVDAGDMSPLGPRIGTPRNTKIHPDSTQTPPQWIVQYIEQFTPSGNQPVLDYAMITHFHDDHYGAVHQYSATSQEGNYKLTGITEVGELILIKMMLDRGYPDYAYPVPLKGKDLRQIMAFNPPFKEWYKTFDNYQKFIEYQREHQGMQAASLKVGSKNQIVLKHQPEQYPDFEVRNIKSNGTFWTGKGDSAYEYFPDFSQTPVQERPSENPLSNAILIRYGPFDYYTGGDMPGIADLGTPEWMDVETPTAKAVGPVDIATLNHHGNRDCCNETFVSTLQPRVWIEQTWSSDHPGHEVLRRITSDYLYPGERDLFATNIMEANKQVIGPSLENAYRSTEGHILVRVLQGGKEYYVITLNDENTNYEVTGVYGPYATKEGVTTSTK</sequence>
<dbReference type="PANTHER" id="PTHR30619:SF1">
    <property type="entry name" value="RECOMBINATION PROTEIN 2"/>
    <property type="match status" value="1"/>
</dbReference>
<dbReference type="Gene3D" id="3.60.15.10">
    <property type="entry name" value="Ribonuclease Z/Hydroxyacylglutathione hydrolase-like"/>
    <property type="match status" value="1"/>
</dbReference>
<dbReference type="SUPFAM" id="SSF56281">
    <property type="entry name" value="Metallo-hydrolase/oxidoreductase"/>
    <property type="match status" value="1"/>
</dbReference>
<feature type="signal peptide" evidence="1">
    <location>
        <begin position="1"/>
        <end position="21"/>
    </location>
</feature>
<dbReference type="InterPro" id="IPR052159">
    <property type="entry name" value="Competence_DNA_uptake"/>
</dbReference>
<organism evidence="2">
    <name type="scientific">Roseihalotalea indica</name>
    <dbReference type="NCBI Taxonomy" id="2867963"/>
    <lineage>
        <taxon>Bacteria</taxon>
        <taxon>Pseudomonadati</taxon>
        <taxon>Bacteroidota</taxon>
        <taxon>Cytophagia</taxon>
        <taxon>Cytophagales</taxon>
        <taxon>Catalimonadaceae</taxon>
        <taxon>Roseihalotalea</taxon>
    </lineage>
</organism>
<evidence type="ECO:0000256" key="1">
    <source>
        <dbReference type="SAM" id="SignalP"/>
    </source>
</evidence>
<reference evidence="2" key="2">
    <citation type="journal article" date="2024" name="Antonie Van Leeuwenhoek">
        <title>Roseihalotalea indica gen. nov., sp. nov., a halophilic Bacteroidetes from mesopelagic Southwest Indian Ocean with higher carbohydrate metabolic potential.</title>
        <authorList>
            <person name="Chen B."/>
            <person name="Zhang M."/>
            <person name="Lin D."/>
            <person name="Ye J."/>
            <person name="Tang K."/>
        </authorList>
    </citation>
    <scope>NUCLEOTIDE SEQUENCE</scope>
    <source>
        <strain evidence="2">TK19036</strain>
    </source>
</reference>
<accession>A0AA49GRZ0</accession>